<dbReference type="AlphaFoldDB" id="A0A2D3UTX9"/>
<proteinExistence type="predicted"/>
<keyword evidence="3" id="KW-1185">Reference proteome</keyword>
<evidence type="ECO:0000313" key="2">
    <source>
        <dbReference type="EMBL" id="CZT14276.1"/>
    </source>
</evidence>
<dbReference type="Gene3D" id="3.30.70.100">
    <property type="match status" value="1"/>
</dbReference>
<dbReference type="Proteomes" id="UP000225277">
    <property type="component" value="Unassembled WGS sequence"/>
</dbReference>
<sequence length="116" mass="13858">MPQLTVFITFKVDPNKIEEWKEAHRPVWSACAQEKECLLFDICQDPKEPGTFRFVEVWAKDRTWFENEQMTKPYYATMFPKSEKTWTAPPQMEFFERDGEASIYRQEYLDVGTKMG</sequence>
<evidence type="ECO:0000313" key="3">
    <source>
        <dbReference type="Proteomes" id="UP000225277"/>
    </source>
</evidence>
<name>A0A2D3UTX9_9PEZI</name>
<dbReference type="GeneID" id="35595650"/>
<gene>
    <name evidence="2" type="ORF">RCC_00251</name>
</gene>
<organism evidence="2 3">
    <name type="scientific">Ramularia collo-cygni</name>
    <dbReference type="NCBI Taxonomy" id="112498"/>
    <lineage>
        <taxon>Eukaryota</taxon>
        <taxon>Fungi</taxon>
        <taxon>Dikarya</taxon>
        <taxon>Ascomycota</taxon>
        <taxon>Pezizomycotina</taxon>
        <taxon>Dothideomycetes</taxon>
        <taxon>Dothideomycetidae</taxon>
        <taxon>Mycosphaerellales</taxon>
        <taxon>Mycosphaerellaceae</taxon>
        <taxon>Ramularia</taxon>
    </lineage>
</organism>
<reference evidence="2 3" key="1">
    <citation type="submission" date="2016-03" db="EMBL/GenBank/DDBJ databases">
        <authorList>
            <person name="Ploux O."/>
        </authorList>
    </citation>
    <scope>NUCLEOTIDE SEQUENCE [LARGE SCALE GENOMIC DNA]</scope>
    <source>
        <strain evidence="2 3">URUG2</strain>
    </source>
</reference>
<dbReference type="SUPFAM" id="SSF54909">
    <property type="entry name" value="Dimeric alpha+beta barrel"/>
    <property type="match status" value="1"/>
</dbReference>
<dbReference type="Pfam" id="PF03992">
    <property type="entry name" value="ABM"/>
    <property type="match status" value="1"/>
</dbReference>
<dbReference type="EMBL" id="FJUY01000001">
    <property type="protein sequence ID" value="CZT14276.1"/>
    <property type="molecule type" value="Genomic_DNA"/>
</dbReference>
<dbReference type="OrthoDB" id="4126315at2759"/>
<accession>A0A2D3UTX9</accession>
<evidence type="ECO:0000259" key="1">
    <source>
        <dbReference type="Pfam" id="PF03992"/>
    </source>
</evidence>
<feature type="domain" description="ABM" evidence="1">
    <location>
        <begin position="5"/>
        <end position="59"/>
    </location>
</feature>
<dbReference type="RefSeq" id="XP_023621173.1">
    <property type="nucleotide sequence ID" value="XM_023765405.1"/>
</dbReference>
<dbReference type="InterPro" id="IPR007138">
    <property type="entry name" value="ABM_dom"/>
</dbReference>
<protein>
    <recommendedName>
        <fullName evidence="1">ABM domain-containing protein</fullName>
    </recommendedName>
</protein>
<dbReference type="InterPro" id="IPR011008">
    <property type="entry name" value="Dimeric_a/b-barrel"/>
</dbReference>